<keyword evidence="2" id="KW-0732">Signal</keyword>
<feature type="chain" id="PRO_5039223084" description="Trypsin" evidence="2">
    <location>
        <begin position="22"/>
        <end position="460"/>
    </location>
</feature>
<evidence type="ECO:0008006" key="5">
    <source>
        <dbReference type="Google" id="ProtNLM"/>
    </source>
</evidence>
<proteinExistence type="predicted"/>
<keyword evidence="4" id="KW-1185">Reference proteome</keyword>
<feature type="compositionally biased region" description="Pro residues" evidence="1">
    <location>
        <begin position="33"/>
        <end position="49"/>
    </location>
</feature>
<evidence type="ECO:0000256" key="1">
    <source>
        <dbReference type="SAM" id="MobiDB-lite"/>
    </source>
</evidence>
<dbReference type="InterPro" id="IPR043504">
    <property type="entry name" value="Peptidase_S1_PA_chymotrypsin"/>
</dbReference>
<reference evidence="3 4" key="1">
    <citation type="submission" date="2016-10" db="EMBL/GenBank/DDBJ databases">
        <authorList>
            <person name="de Groot N.N."/>
        </authorList>
    </citation>
    <scope>NUCLEOTIDE SEQUENCE [LARGE SCALE GENOMIC DNA]</scope>
    <source>
        <strain evidence="3 4">CPCC 201354</strain>
    </source>
</reference>
<dbReference type="InterPro" id="IPR009003">
    <property type="entry name" value="Peptidase_S1_PA"/>
</dbReference>
<dbReference type="Gene3D" id="2.40.10.10">
    <property type="entry name" value="Trypsin-like serine proteases"/>
    <property type="match status" value="2"/>
</dbReference>
<sequence length="460" mass="46672">MRRALTTGAAILAVAASAVLAGPSAGATATPTPGAPTPAAPTPAAPTPAEPTAGPAPQIAGQHNPSADFWAKQNRVTGVADAIIAARDKITGDSGYAGLITDPEKAGITLYWHGDVPASVHTAASQDAGVTVTTKQAPYTVRRLLTARDAVADKPQLDGASVVSVSPDPDGAGITVGVDREAGAGTVAAAAVQGTVESLAGGVAVTVVDQKAAGDSVPENPVPEVSADSRITEQAFAGARYINSRTGGYCSTGFAVWAANGEARNLTSAHCLPQSTDAALSPRGGWFASLGSRDAARDIATLRSSGGNPRFFQGHVYIGDENTRSTWPVRDYGRSYVGNQVCTSGGLSGGICGIRIDAVGVRENVRGTGWIEDAVRVSSTRNTAVWGEGDSGGPVLTIGNGHYAVANGIMVAAAVWDQRLVRRCIGAQTAGTASRRCSNVGLYIPLDRIFAVHGGNIVTG</sequence>
<evidence type="ECO:0000256" key="2">
    <source>
        <dbReference type="SAM" id="SignalP"/>
    </source>
</evidence>
<evidence type="ECO:0000313" key="4">
    <source>
        <dbReference type="Proteomes" id="UP000198923"/>
    </source>
</evidence>
<dbReference type="RefSeq" id="WP_093175027.1">
    <property type="nucleotide sequence ID" value="NZ_FNCN01000042.1"/>
</dbReference>
<feature type="region of interest" description="Disordered" evidence="1">
    <location>
        <begin position="24"/>
        <end position="64"/>
    </location>
</feature>
<accession>A0A1G8JCQ6</accession>
<dbReference type="Proteomes" id="UP000198923">
    <property type="component" value="Unassembled WGS sequence"/>
</dbReference>
<dbReference type="EMBL" id="FNCN01000042">
    <property type="protein sequence ID" value="SDI29064.1"/>
    <property type="molecule type" value="Genomic_DNA"/>
</dbReference>
<protein>
    <recommendedName>
        <fullName evidence="5">Trypsin</fullName>
    </recommendedName>
</protein>
<dbReference type="STRING" id="504805.SAMN05421505_14246"/>
<evidence type="ECO:0000313" key="3">
    <source>
        <dbReference type="EMBL" id="SDI29064.1"/>
    </source>
</evidence>
<gene>
    <name evidence="3" type="ORF">SAMN05421505_14246</name>
</gene>
<feature type="signal peptide" evidence="2">
    <location>
        <begin position="1"/>
        <end position="21"/>
    </location>
</feature>
<dbReference type="SUPFAM" id="SSF50494">
    <property type="entry name" value="Trypsin-like serine proteases"/>
    <property type="match status" value="1"/>
</dbReference>
<dbReference type="AlphaFoldDB" id="A0A1G8JCQ6"/>
<name>A0A1G8JCQ6_9ACTN</name>
<organism evidence="3 4">
    <name type="scientific">Sinosporangium album</name>
    <dbReference type="NCBI Taxonomy" id="504805"/>
    <lineage>
        <taxon>Bacteria</taxon>
        <taxon>Bacillati</taxon>
        <taxon>Actinomycetota</taxon>
        <taxon>Actinomycetes</taxon>
        <taxon>Streptosporangiales</taxon>
        <taxon>Streptosporangiaceae</taxon>
        <taxon>Sinosporangium</taxon>
    </lineage>
</organism>